<dbReference type="Proteomes" id="UP000324800">
    <property type="component" value="Unassembled WGS sequence"/>
</dbReference>
<evidence type="ECO:0000256" key="1">
    <source>
        <dbReference type="SAM" id="MobiDB-lite"/>
    </source>
</evidence>
<reference evidence="2 3" key="1">
    <citation type="submission" date="2019-03" db="EMBL/GenBank/DDBJ databases">
        <title>Single cell metagenomics reveals metabolic interactions within the superorganism composed of flagellate Streblomastix strix and complex community of Bacteroidetes bacteria on its surface.</title>
        <authorList>
            <person name="Treitli S.C."/>
            <person name="Kolisko M."/>
            <person name="Husnik F."/>
            <person name="Keeling P."/>
            <person name="Hampl V."/>
        </authorList>
    </citation>
    <scope>NUCLEOTIDE SEQUENCE [LARGE SCALE GENOMIC DNA]</scope>
    <source>
        <strain evidence="2">ST1C</strain>
    </source>
</reference>
<organism evidence="2 3">
    <name type="scientific">Streblomastix strix</name>
    <dbReference type="NCBI Taxonomy" id="222440"/>
    <lineage>
        <taxon>Eukaryota</taxon>
        <taxon>Metamonada</taxon>
        <taxon>Preaxostyla</taxon>
        <taxon>Oxymonadida</taxon>
        <taxon>Streblomastigidae</taxon>
        <taxon>Streblomastix</taxon>
    </lineage>
</organism>
<dbReference type="AlphaFoldDB" id="A0A5J4V6V7"/>
<sequence>MVIISNGAIALGIILQREKVRTFAAIQQNVIILFRKGIQKKFCNLRSSKIPGLCALDRMIRFKNERCKKSAKKHVCCKKSKVFSSIRDITLSQETDITGKHGQKAISLQSRTHAVDLRSQKWSFRKQYLVKSRMEGRLRSPSDTLVQSPRTENTVEGSPKARKTVDQDEETESHPSSQSQPHEIIRLEYLFKQSNPFS</sequence>
<comment type="caution">
    <text evidence="2">The sequence shown here is derived from an EMBL/GenBank/DDBJ whole genome shotgun (WGS) entry which is preliminary data.</text>
</comment>
<evidence type="ECO:0000313" key="2">
    <source>
        <dbReference type="EMBL" id="KAA6377931.1"/>
    </source>
</evidence>
<dbReference type="EMBL" id="SNRW01009484">
    <property type="protein sequence ID" value="KAA6377931.1"/>
    <property type="molecule type" value="Genomic_DNA"/>
</dbReference>
<protein>
    <submittedName>
        <fullName evidence="2">Uncharacterized protein</fullName>
    </submittedName>
</protein>
<feature type="compositionally biased region" description="Polar residues" evidence="1">
    <location>
        <begin position="141"/>
        <end position="156"/>
    </location>
</feature>
<gene>
    <name evidence="2" type="ORF">EZS28_026542</name>
</gene>
<accession>A0A5J4V6V7</accession>
<feature type="region of interest" description="Disordered" evidence="1">
    <location>
        <begin position="138"/>
        <end position="184"/>
    </location>
</feature>
<name>A0A5J4V6V7_9EUKA</name>
<proteinExistence type="predicted"/>
<evidence type="ECO:0000313" key="3">
    <source>
        <dbReference type="Proteomes" id="UP000324800"/>
    </source>
</evidence>